<proteinExistence type="inferred from homology"/>
<feature type="chain" id="PRO_5038384301" evidence="6">
    <location>
        <begin position="23"/>
        <end position="318"/>
    </location>
</feature>
<evidence type="ECO:0000313" key="8">
    <source>
        <dbReference type="EMBL" id="GGE30277.1"/>
    </source>
</evidence>
<feature type="domain" description="Fe/B12 periplasmic-binding" evidence="7">
    <location>
        <begin position="59"/>
        <end position="318"/>
    </location>
</feature>
<feature type="compositionally biased region" description="Basic and acidic residues" evidence="5">
    <location>
        <begin position="36"/>
        <end position="49"/>
    </location>
</feature>
<feature type="region of interest" description="Disordered" evidence="5">
    <location>
        <begin position="27"/>
        <end position="49"/>
    </location>
</feature>
<comment type="subcellular location">
    <subcellularLocation>
        <location evidence="1">Cell envelope</location>
    </subcellularLocation>
</comment>
<reference evidence="8" key="2">
    <citation type="submission" date="2020-09" db="EMBL/GenBank/DDBJ databases">
        <authorList>
            <person name="Sun Q."/>
            <person name="Zhou Y."/>
        </authorList>
    </citation>
    <scope>NUCLEOTIDE SEQUENCE</scope>
    <source>
        <strain evidence="8">CGMCC 1.15371</strain>
    </source>
</reference>
<dbReference type="PANTHER" id="PTHR30532:SF29">
    <property type="entry name" value="FE(3+) DICITRATE-BINDING PERIPLASMIC PROTEIN"/>
    <property type="match status" value="1"/>
</dbReference>
<dbReference type="GO" id="GO:1901678">
    <property type="term" value="P:iron coordination entity transport"/>
    <property type="evidence" value="ECO:0007669"/>
    <property type="project" value="UniProtKB-ARBA"/>
</dbReference>
<dbReference type="SUPFAM" id="SSF53807">
    <property type="entry name" value="Helical backbone' metal receptor"/>
    <property type="match status" value="1"/>
</dbReference>
<evidence type="ECO:0000256" key="2">
    <source>
        <dbReference type="ARBA" id="ARBA00008814"/>
    </source>
</evidence>
<dbReference type="PANTHER" id="PTHR30532">
    <property type="entry name" value="IRON III DICITRATE-BINDING PERIPLASMIC PROTEIN"/>
    <property type="match status" value="1"/>
</dbReference>
<evidence type="ECO:0000259" key="7">
    <source>
        <dbReference type="PROSITE" id="PS50983"/>
    </source>
</evidence>
<evidence type="ECO:0000256" key="6">
    <source>
        <dbReference type="SAM" id="SignalP"/>
    </source>
</evidence>
<dbReference type="PROSITE" id="PS51257">
    <property type="entry name" value="PROKAR_LIPOPROTEIN"/>
    <property type="match status" value="1"/>
</dbReference>
<keyword evidence="3" id="KW-0813">Transport</keyword>
<gene>
    <name evidence="8" type="ORF">GCM10011391_06090</name>
</gene>
<keyword evidence="4 6" id="KW-0732">Signal</keyword>
<dbReference type="InterPro" id="IPR051313">
    <property type="entry name" value="Bact_iron-sidero_bind"/>
</dbReference>
<dbReference type="InterPro" id="IPR002491">
    <property type="entry name" value="ABC_transptr_periplasmic_BD"/>
</dbReference>
<evidence type="ECO:0000256" key="1">
    <source>
        <dbReference type="ARBA" id="ARBA00004196"/>
    </source>
</evidence>
<dbReference type="Proteomes" id="UP000628775">
    <property type="component" value="Unassembled WGS sequence"/>
</dbReference>
<dbReference type="GO" id="GO:0030288">
    <property type="term" value="C:outer membrane-bounded periplasmic space"/>
    <property type="evidence" value="ECO:0007669"/>
    <property type="project" value="TreeGrafter"/>
</dbReference>
<dbReference type="Pfam" id="PF01497">
    <property type="entry name" value="Peripla_BP_2"/>
    <property type="match status" value="1"/>
</dbReference>
<protein>
    <submittedName>
        <fullName evidence="8">Ferrichrome ABC transporter substrate-binding protein</fullName>
    </submittedName>
</protein>
<dbReference type="EMBL" id="BMIR01000001">
    <property type="protein sequence ID" value="GGE30277.1"/>
    <property type="molecule type" value="Genomic_DNA"/>
</dbReference>
<keyword evidence="9" id="KW-1185">Reference proteome</keyword>
<dbReference type="RefSeq" id="WP_188688799.1">
    <property type="nucleotide sequence ID" value="NZ_BMIR01000001.1"/>
</dbReference>
<comment type="similarity">
    <text evidence="2">Belongs to the bacterial solute-binding protein 8 family.</text>
</comment>
<sequence length="318" mass="34714">MSLFKKNLLFAAVICLVLVFTAACGNSKDSNSGGKSAKDEPKEQTLTDAKGKVTIPTHPKRIIAPYLEDALVALGVKPVAQWAIGDTVQDYLQDQLSDVPKIEWNLPLEQVMKDKPDLIIFSSPGAIQEGQYDKYKKIAPVFVYKDATFADWRKQLTTMGQILGKEDEAKQKISDYDKKAADAKAKVKKAIGDDTVAAIWVSGGKYYLFEKDRFSAKVLYDDLGIKAPSLVENLPASQPQWNPISLEKLSGLDADHIILVGPKGDPGFKALDSSNVWQSLPAVKAGHVSTFNDPSNWTVNGIIASEKTMDNAVSALTK</sequence>
<accession>A0A8J2YCB7</accession>
<feature type="signal peptide" evidence="6">
    <location>
        <begin position="1"/>
        <end position="22"/>
    </location>
</feature>
<dbReference type="AlphaFoldDB" id="A0A8J2YCB7"/>
<name>A0A8J2YCB7_9BACL</name>
<reference evidence="8" key="1">
    <citation type="journal article" date="2014" name="Int. J. Syst. Evol. Microbiol.">
        <title>Complete genome sequence of Corynebacterium casei LMG S-19264T (=DSM 44701T), isolated from a smear-ripened cheese.</title>
        <authorList>
            <consortium name="US DOE Joint Genome Institute (JGI-PGF)"/>
            <person name="Walter F."/>
            <person name="Albersmeier A."/>
            <person name="Kalinowski J."/>
            <person name="Ruckert C."/>
        </authorList>
    </citation>
    <scope>NUCLEOTIDE SEQUENCE</scope>
    <source>
        <strain evidence="8">CGMCC 1.15371</strain>
    </source>
</reference>
<dbReference type="Gene3D" id="3.40.50.1980">
    <property type="entry name" value="Nitrogenase molybdenum iron protein domain"/>
    <property type="match status" value="2"/>
</dbReference>
<comment type="caution">
    <text evidence="8">The sequence shown here is derived from an EMBL/GenBank/DDBJ whole genome shotgun (WGS) entry which is preliminary data.</text>
</comment>
<evidence type="ECO:0000256" key="3">
    <source>
        <dbReference type="ARBA" id="ARBA00022448"/>
    </source>
</evidence>
<dbReference type="PROSITE" id="PS50983">
    <property type="entry name" value="FE_B12_PBP"/>
    <property type="match status" value="1"/>
</dbReference>
<evidence type="ECO:0000313" key="9">
    <source>
        <dbReference type="Proteomes" id="UP000628775"/>
    </source>
</evidence>
<evidence type="ECO:0000256" key="4">
    <source>
        <dbReference type="ARBA" id="ARBA00022729"/>
    </source>
</evidence>
<organism evidence="8 9">
    <name type="scientific">Pullulanibacillus camelliae</name>
    <dbReference type="NCBI Taxonomy" id="1707096"/>
    <lineage>
        <taxon>Bacteria</taxon>
        <taxon>Bacillati</taxon>
        <taxon>Bacillota</taxon>
        <taxon>Bacilli</taxon>
        <taxon>Bacillales</taxon>
        <taxon>Sporolactobacillaceae</taxon>
        <taxon>Pullulanibacillus</taxon>
    </lineage>
</organism>
<evidence type="ECO:0000256" key="5">
    <source>
        <dbReference type="SAM" id="MobiDB-lite"/>
    </source>
</evidence>